<dbReference type="AlphaFoldDB" id="F9W930"/>
<accession>F9W930</accession>
<sequence length="100" mass="11459">MRGRRSSIASYSACVVARRHLRMETQRGGCLYRSDAIRHPDPVPDVLPSPNSHAFPRMARCISYMFYHSQVVSYGNVVVIPWCTFYTNKLIPSIEVSFCF</sequence>
<protein>
    <submittedName>
        <fullName evidence="1">Uncharacterized protein</fullName>
    </submittedName>
</protein>
<comment type="caution">
    <text evidence="1">The sequence shown here is derived from an EMBL/GenBank/DDBJ whole genome shotgun (WGS) entry which is preliminary data.</text>
</comment>
<organism evidence="1 2">
    <name type="scientific">Trypanosoma congolense (strain IL3000)</name>
    <dbReference type="NCBI Taxonomy" id="1068625"/>
    <lineage>
        <taxon>Eukaryota</taxon>
        <taxon>Discoba</taxon>
        <taxon>Euglenozoa</taxon>
        <taxon>Kinetoplastea</taxon>
        <taxon>Metakinetoplastina</taxon>
        <taxon>Trypanosomatida</taxon>
        <taxon>Trypanosomatidae</taxon>
        <taxon>Trypanosoma</taxon>
        <taxon>Nannomonas</taxon>
    </lineage>
</organism>
<dbReference type="Proteomes" id="UP000000702">
    <property type="component" value="Unassembled WGS sequence"/>
</dbReference>
<proteinExistence type="predicted"/>
<gene>
    <name evidence="1" type="ORF">TCIL3000_0_04770</name>
</gene>
<evidence type="ECO:0000313" key="1">
    <source>
        <dbReference type="EMBL" id="CCD13720.1"/>
    </source>
</evidence>
<evidence type="ECO:0000313" key="2">
    <source>
        <dbReference type="Proteomes" id="UP000000702"/>
    </source>
</evidence>
<name>F9W930_TRYCI</name>
<reference evidence="2" key="1">
    <citation type="submission" date="2011-07" db="EMBL/GenBank/DDBJ databases">
        <title>Divergent evolution of antigenic variation in African trypanosomes.</title>
        <authorList>
            <person name="Jackson A.P."/>
            <person name="Berry A."/>
            <person name="Allison H.C."/>
            <person name="Burton P."/>
            <person name="Anderson J."/>
            <person name="Aslett M."/>
            <person name="Brown R."/>
            <person name="Corton N."/>
            <person name="Harris D."/>
            <person name="Hauser H."/>
            <person name="Gamble J."/>
            <person name="Gilderthorp R."/>
            <person name="McQuillan J."/>
            <person name="Quail M.A."/>
            <person name="Sanders M."/>
            <person name="Van Tonder A."/>
            <person name="Ginger M.L."/>
            <person name="Donelson J.E."/>
            <person name="Field M.C."/>
            <person name="Barry J.D."/>
            <person name="Berriman M."/>
            <person name="Hertz-Fowler C."/>
        </authorList>
    </citation>
    <scope>NUCLEOTIDE SEQUENCE [LARGE SCALE GENOMIC DNA]</scope>
    <source>
        <strain evidence="2">IL3000</strain>
    </source>
</reference>
<dbReference type="EMBL" id="CAEQ01001254">
    <property type="protein sequence ID" value="CCD13720.1"/>
    <property type="molecule type" value="Genomic_DNA"/>
</dbReference>
<reference evidence="1 2" key="2">
    <citation type="journal article" date="2012" name="Proc. Natl. Acad. Sci. U.S.A.">
        <title>Antigenic diversity is generated by distinct evolutionary mechanisms in African trypanosome species.</title>
        <authorList>
            <person name="Jackson A.P."/>
            <person name="Berry A."/>
            <person name="Aslett M."/>
            <person name="Allison H.C."/>
            <person name="Burton P."/>
            <person name="Vavrova-Anderson J."/>
            <person name="Brown R."/>
            <person name="Browne H."/>
            <person name="Corton N."/>
            <person name="Hauser H."/>
            <person name="Gamble J."/>
            <person name="Gilderthorp R."/>
            <person name="Marcello L."/>
            <person name="McQuillan J."/>
            <person name="Otto T.D."/>
            <person name="Quail M.A."/>
            <person name="Sanders M.J."/>
            <person name="van Tonder A."/>
            <person name="Ginger M.L."/>
            <person name="Field M.C."/>
            <person name="Barry J.D."/>
            <person name="Hertz-Fowler C."/>
            <person name="Berriman M."/>
        </authorList>
    </citation>
    <scope>NUCLEOTIDE SEQUENCE [LARGE SCALE GENOMIC DNA]</scope>
    <source>
        <strain evidence="1 2">IL3000</strain>
    </source>
</reference>
<keyword evidence="2" id="KW-1185">Reference proteome</keyword>